<dbReference type="InterPro" id="IPR000313">
    <property type="entry name" value="PWWP_dom"/>
</dbReference>
<evidence type="ECO:0000259" key="2">
    <source>
        <dbReference type="PROSITE" id="PS50812"/>
    </source>
</evidence>
<feature type="domain" description="PWWP" evidence="2">
    <location>
        <begin position="32"/>
        <end position="94"/>
    </location>
</feature>
<organism evidence="5">
    <name type="scientific">Ziziphus jujuba</name>
    <name type="common">Chinese jujube</name>
    <name type="synonym">Ziziphus sativa</name>
    <dbReference type="NCBI Taxonomy" id="326968"/>
    <lineage>
        <taxon>Eukaryota</taxon>
        <taxon>Viridiplantae</taxon>
        <taxon>Streptophyta</taxon>
        <taxon>Embryophyta</taxon>
        <taxon>Tracheophyta</taxon>
        <taxon>Spermatophyta</taxon>
        <taxon>Magnoliopsida</taxon>
        <taxon>eudicotyledons</taxon>
        <taxon>Gunneridae</taxon>
        <taxon>Pentapetalae</taxon>
        <taxon>rosids</taxon>
        <taxon>fabids</taxon>
        <taxon>Rosales</taxon>
        <taxon>Rhamnaceae</taxon>
        <taxon>Paliureae</taxon>
        <taxon>Ziziphus</taxon>
    </lineage>
</organism>
<evidence type="ECO:0000313" key="6">
    <source>
        <dbReference type="RefSeq" id="XP_048331426.2"/>
    </source>
</evidence>
<evidence type="ECO:0000313" key="5">
    <source>
        <dbReference type="RefSeq" id="XP_015885973.3"/>
    </source>
</evidence>
<reference evidence="4 5" key="1">
    <citation type="submission" date="2025-05" db="UniProtKB">
        <authorList>
            <consortium name="RefSeq"/>
        </authorList>
    </citation>
    <scope>IDENTIFICATION</scope>
    <source>
        <tissue evidence="4 5">Seedling</tissue>
    </source>
</reference>
<name>A0A6P4AJN9_ZIZJJ</name>
<dbReference type="Gene3D" id="2.30.30.140">
    <property type="match status" value="1"/>
</dbReference>
<dbReference type="RefSeq" id="XP_048331427.2">
    <property type="nucleotide sequence ID" value="XM_048475470.2"/>
</dbReference>
<proteinExistence type="predicted"/>
<dbReference type="RefSeq" id="XP_015885972.3">
    <property type="nucleotide sequence ID" value="XM_016030486.4"/>
</dbReference>
<dbReference type="RefSeq" id="XP_048331426.2">
    <property type="nucleotide sequence ID" value="XM_048475469.2"/>
</dbReference>
<feature type="compositionally biased region" description="Basic and acidic residues" evidence="1">
    <location>
        <begin position="154"/>
        <end position="173"/>
    </location>
</feature>
<feature type="region of interest" description="Disordered" evidence="1">
    <location>
        <begin position="1"/>
        <end position="26"/>
    </location>
</feature>
<dbReference type="Proteomes" id="UP001652623">
    <property type="component" value="Chromosome 5"/>
</dbReference>
<accession>A0A6P4AJN9</accession>
<feature type="compositionally biased region" description="Basic residues" evidence="1">
    <location>
        <begin position="279"/>
        <end position="290"/>
    </location>
</feature>
<dbReference type="PROSITE" id="PS50812">
    <property type="entry name" value="PWWP"/>
    <property type="match status" value="1"/>
</dbReference>
<feature type="compositionally biased region" description="Basic and acidic residues" evidence="1">
    <location>
        <begin position="291"/>
        <end position="304"/>
    </location>
</feature>
<dbReference type="CDD" id="cd05162">
    <property type="entry name" value="PWWP"/>
    <property type="match status" value="1"/>
</dbReference>
<dbReference type="Pfam" id="PF00855">
    <property type="entry name" value="PWWP"/>
    <property type="match status" value="1"/>
</dbReference>
<dbReference type="KEGG" id="zju:107421278"/>
<keyword evidence="3" id="KW-1185">Reference proteome</keyword>
<gene>
    <name evidence="4 5 6 7" type="primary">LOC107421278</name>
</gene>
<evidence type="ECO:0000313" key="3">
    <source>
        <dbReference type="Proteomes" id="UP001652623"/>
    </source>
</evidence>
<feature type="compositionally biased region" description="Basic and acidic residues" evidence="1">
    <location>
        <begin position="257"/>
        <end position="268"/>
    </location>
</feature>
<feature type="compositionally biased region" description="Basic and acidic residues" evidence="1">
    <location>
        <begin position="233"/>
        <end position="242"/>
    </location>
</feature>
<dbReference type="RefSeq" id="XP_015885973.3">
    <property type="nucleotide sequence ID" value="XM_016030487.4"/>
</dbReference>
<evidence type="ECO:0000256" key="1">
    <source>
        <dbReference type="SAM" id="MobiDB-lite"/>
    </source>
</evidence>
<sequence>MKRKHLANGKNNANKEGGEKVSANQVGGDVKPADVIWVKIHKDSWWPAQVVDENSISACNKPCSRAAGQVLVRLYGSYTYLYVDPIKSLSEFNIILKQNDGCYRAIFLKALEQVNSHSRRRTNTVIPQTEVKEKKILLRKAKEENNKASKKGGVKLDSENAKKEMNAKIETAKSSKQGGVPKKHQVRTSDAQAKGRNRASKLDGVQKKRKLDDLGVTEKSTSKTSGKTLVKNSKQDEVHKNVEQNSSRTVKSRRQKNIQDDVLKEPKSNDSSIVDNLRKRTAKHGKVPKKHREETSFAESQERSARRLKVMQNLGLVAPFGSPFVKNGHVAPSSA</sequence>
<protein>
    <submittedName>
        <fullName evidence="4 5">Uncharacterized protein LOC107421278 isoform X1</fullName>
    </submittedName>
</protein>
<dbReference type="AlphaFoldDB" id="A0A6P4AJN9"/>
<dbReference type="SUPFAM" id="SSF63748">
    <property type="entry name" value="Tudor/PWWP/MBT"/>
    <property type="match status" value="1"/>
</dbReference>
<dbReference type="GeneID" id="107421278"/>
<evidence type="ECO:0000313" key="7">
    <source>
        <dbReference type="RefSeq" id="XP_048331427.2"/>
    </source>
</evidence>
<feature type="compositionally biased region" description="Basic and acidic residues" evidence="1">
    <location>
        <begin position="200"/>
        <end position="213"/>
    </location>
</feature>
<feature type="region of interest" description="Disordered" evidence="1">
    <location>
        <begin position="141"/>
        <end position="304"/>
    </location>
</feature>
<evidence type="ECO:0000313" key="4">
    <source>
        <dbReference type="RefSeq" id="XP_015885972.3"/>
    </source>
</evidence>